<protein>
    <recommendedName>
        <fullName evidence="3">Lipocalin/cytosolic fatty-acid binding domain-containing protein</fullName>
    </recommendedName>
</protein>
<name>A0A1B6LU15_9HEMI</name>
<dbReference type="InterPro" id="IPR012674">
    <property type="entry name" value="Calycin"/>
</dbReference>
<sequence>MSTSPEVCIGVLLACMFTIAGVRGYEVGEEVPLPTARSKYTVPRHRLLCTKSQSNIDFKELMGLWNVIEVIEHSDRYNDRRNYLRAVSRSDSCPVVHFATDDDREVRMLWNDEEGYIQYSFRMTNINNPGFWMSLGYQSGTMVDNAYEHFSGTAQVMKAVQSHMVLTFCSPHERHFSIILARNKYLSHEEIRGVHKQLNRVNLPLVAVQGYCRNSGVSTNPSTLLAVLLTLVVIASKRVSL</sequence>
<evidence type="ECO:0008006" key="3">
    <source>
        <dbReference type="Google" id="ProtNLM"/>
    </source>
</evidence>
<dbReference type="EMBL" id="GEBQ01012805">
    <property type="protein sequence ID" value="JAT27172.1"/>
    <property type="molecule type" value="Transcribed_RNA"/>
</dbReference>
<reference evidence="2" key="1">
    <citation type="submission" date="2015-11" db="EMBL/GenBank/DDBJ databases">
        <title>De novo transcriptome assembly of four potential Pierce s Disease insect vectors from Arizona vineyards.</title>
        <authorList>
            <person name="Tassone E.E."/>
        </authorList>
    </citation>
    <scope>NUCLEOTIDE SEQUENCE</scope>
</reference>
<evidence type="ECO:0000256" key="1">
    <source>
        <dbReference type="SAM" id="SignalP"/>
    </source>
</evidence>
<feature type="signal peptide" evidence="1">
    <location>
        <begin position="1"/>
        <end position="24"/>
    </location>
</feature>
<keyword evidence="1" id="KW-0732">Signal</keyword>
<accession>A0A1B6LU15</accession>
<evidence type="ECO:0000313" key="2">
    <source>
        <dbReference type="EMBL" id="JAT27172.1"/>
    </source>
</evidence>
<proteinExistence type="predicted"/>
<feature type="chain" id="PRO_5008587680" description="Lipocalin/cytosolic fatty-acid binding domain-containing protein" evidence="1">
    <location>
        <begin position="25"/>
        <end position="241"/>
    </location>
</feature>
<gene>
    <name evidence="2" type="ORF">g.31564</name>
</gene>
<organism evidence="2">
    <name type="scientific">Graphocephala atropunctata</name>
    <dbReference type="NCBI Taxonomy" id="36148"/>
    <lineage>
        <taxon>Eukaryota</taxon>
        <taxon>Metazoa</taxon>
        <taxon>Ecdysozoa</taxon>
        <taxon>Arthropoda</taxon>
        <taxon>Hexapoda</taxon>
        <taxon>Insecta</taxon>
        <taxon>Pterygota</taxon>
        <taxon>Neoptera</taxon>
        <taxon>Paraneoptera</taxon>
        <taxon>Hemiptera</taxon>
        <taxon>Auchenorrhyncha</taxon>
        <taxon>Membracoidea</taxon>
        <taxon>Cicadellidae</taxon>
        <taxon>Cicadellinae</taxon>
        <taxon>Cicadellini</taxon>
        <taxon>Graphocephala</taxon>
    </lineage>
</organism>
<dbReference type="AlphaFoldDB" id="A0A1B6LU15"/>
<dbReference type="SUPFAM" id="SSF50814">
    <property type="entry name" value="Lipocalins"/>
    <property type="match status" value="1"/>
</dbReference>